<dbReference type="GO" id="GO:0043138">
    <property type="term" value="F:3'-5' DNA helicase activity"/>
    <property type="evidence" value="ECO:0007669"/>
    <property type="project" value="UniProtKB-EC"/>
</dbReference>
<keyword evidence="8" id="KW-0413">Isomerase</keyword>
<dbReference type="RefSeq" id="WP_338194760.1">
    <property type="nucleotide sequence ID" value="NZ_AP027268.1"/>
</dbReference>
<dbReference type="PROSITE" id="PS51194">
    <property type="entry name" value="HELICASE_CTER"/>
    <property type="match status" value="1"/>
</dbReference>
<dbReference type="PROSITE" id="PS51192">
    <property type="entry name" value="HELICASE_ATP_BIND_1"/>
    <property type="match status" value="1"/>
</dbReference>
<dbReference type="GO" id="GO:0009378">
    <property type="term" value="F:four-way junction helicase activity"/>
    <property type="evidence" value="ECO:0007669"/>
    <property type="project" value="TreeGrafter"/>
</dbReference>
<proteinExistence type="inferred from homology"/>
<dbReference type="GO" id="GO:0005524">
    <property type="term" value="F:ATP binding"/>
    <property type="evidence" value="ECO:0007669"/>
    <property type="project" value="UniProtKB-KW"/>
</dbReference>
<evidence type="ECO:0000256" key="3">
    <source>
        <dbReference type="ARBA" id="ARBA00022741"/>
    </source>
</evidence>
<evidence type="ECO:0000256" key="10">
    <source>
        <dbReference type="ARBA" id="ARBA00034808"/>
    </source>
</evidence>
<evidence type="ECO:0000256" key="2">
    <source>
        <dbReference type="ARBA" id="ARBA00022723"/>
    </source>
</evidence>
<keyword evidence="7" id="KW-0238">DNA-binding</keyword>
<dbReference type="SMART" id="SM00490">
    <property type="entry name" value="HELICc"/>
    <property type="match status" value="1"/>
</dbReference>
<evidence type="ECO:0000256" key="9">
    <source>
        <dbReference type="ARBA" id="ARBA00034617"/>
    </source>
</evidence>
<dbReference type="Pfam" id="PF00270">
    <property type="entry name" value="DEAD"/>
    <property type="match status" value="1"/>
</dbReference>
<name>A0AA48HG73_9FLAO</name>
<feature type="domain" description="Helicase ATP-binding" evidence="13">
    <location>
        <begin position="26"/>
        <end position="194"/>
    </location>
</feature>
<dbReference type="GO" id="GO:0043590">
    <property type="term" value="C:bacterial nucleoid"/>
    <property type="evidence" value="ECO:0007669"/>
    <property type="project" value="TreeGrafter"/>
</dbReference>
<dbReference type="PANTHER" id="PTHR13710:SF105">
    <property type="entry name" value="ATP-DEPENDENT DNA HELICASE Q1"/>
    <property type="match status" value="1"/>
</dbReference>
<dbReference type="SMART" id="SM00487">
    <property type="entry name" value="DEXDc"/>
    <property type="match status" value="1"/>
</dbReference>
<dbReference type="CDD" id="cd17920">
    <property type="entry name" value="DEXHc_RecQ"/>
    <property type="match status" value="1"/>
</dbReference>
<evidence type="ECO:0000256" key="1">
    <source>
        <dbReference type="ARBA" id="ARBA00005446"/>
    </source>
</evidence>
<dbReference type="InterPro" id="IPR004589">
    <property type="entry name" value="DNA_helicase_ATP-dep_RecQ"/>
</dbReference>
<evidence type="ECO:0000259" key="13">
    <source>
        <dbReference type="PROSITE" id="PS51192"/>
    </source>
</evidence>
<evidence type="ECO:0000256" key="7">
    <source>
        <dbReference type="ARBA" id="ARBA00023125"/>
    </source>
</evidence>
<dbReference type="FunFam" id="3.40.50.300:FF:000296">
    <property type="entry name" value="ATP-dependent DNA helicase RecQ"/>
    <property type="match status" value="1"/>
</dbReference>
<keyword evidence="2" id="KW-0479">Metal-binding</keyword>
<evidence type="ECO:0000256" key="8">
    <source>
        <dbReference type="ARBA" id="ARBA00023235"/>
    </source>
</evidence>
<sequence>MHKDTASILKHFWGYDGFRGSQQNIIGNVLAGKDVLALMPTGGGKSVCYQVPSLAMEGICIVVSPLVALIQDQVSQLKKRNIKAIALTGGISKEELNNLLDNCIYGNYKFLYLSPERLQQPLVQGRIQQMNVNLVAIDEAHCISQWGNDFRPSYLGCSILKELVPNAPMIALTATATPKVVRDIVENLQLEQVQIFKDSFSRSNIVFKVKHSEDKLYQLKKYMDKVPGSAIVYVRSRKMSISLANFLIRNGISASFFHGGIPKSDKEKKLNLWLSGKVRAMVATNAFGMGVDKPDVRLVVHYQIPDSLESYFQEAGRAGRDGKPSTAIIVSSNEDAEKAQQQFLANLPDVAFVKMVYSKLNNYFQISYGELISEPLAFTFNEFCKRYGFNPNTTFNAIRILDQNSVLTLSENFKEKTTLQFVAPKTQIFDYLDKNRKTAPIIQTILRTYGGITDYETKINLYLLSQKTGTSEKQLKQLLQQLADDQIVKYKNNTSDLEITFLVPREDDHTINLFAKKIKDFNQVKQKNMEAMLGYITNIKVCRSVYLLNYFGEKVSENCGTCDICRQEKVMPSSYYLEKRIMELLEIRPHTSRQLEKETGANEEELLTTLERLLEDELISINYKNEYIKK</sequence>
<dbReference type="GO" id="GO:0016787">
    <property type="term" value="F:hydrolase activity"/>
    <property type="evidence" value="ECO:0007669"/>
    <property type="project" value="UniProtKB-KW"/>
</dbReference>
<dbReference type="InterPro" id="IPR032284">
    <property type="entry name" value="RecQ_Zn-bd"/>
</dbReference>
<keyword evidence="6" id="KW-0067">ATP-binding</keyword>
<dbReference type="GO" id="GO:0046872">
    <property type="term" value="F:metal ion binding"/>
    <property type="evidence" value="ECO:0007669"/>
    <property type="project" value="UniProtKB-KW"/>
</dbReference>
<evidence type="ECO:0000259" key="14">
    <source>
        <dbReference type="PROSITE" id="PS51194"/>
    </source>
</evidence>
<comment type="similarity">
    <text evidence="1">Belongs to the helicase family. RecQ subfamily.</text>
</comment>
<dbReference type="AlphaFoldDB" id="A0AA48HG73"/>
<dbReference type="Gene3D" id="1.10.10.10">
    <property type="entry name" value="Winged helix-like DNA-binding domain superfamily/Winged helix DNA-binding domain"/>
    <property type="match status" value="1"/>
</dbReference>
<dbReference type="GO" id="GO:0006281">
    <property type="term" value="P:DNA repair"/>
    <property type="evidence" value="ECO:0007669"/>
    <property type="project" value="TreeGrafter"/>
</dbReference>
<dbReference type="InterPro" id="IPR011545">
    <property type="entry name" value="DEAD/DEAH_box_helicase_dom"/>
</dbReference>
<dbReference type="Pfam" id="PF00271">
    <property type="entry name" value="Helicase_C"/>
    <property type="match status" value="1"/>
</dbReference>
<dbReference type="Gene3D" id="3.40.50.300">
    <property type="entry name" value="P-loop containing nucleotide triphosphate hydrolases"/>
    <property type="match status" value="2"/>
</dbReference>
<accession>A0AA48HG73</accession>
<dbReference type="GO" id="GO:0005737">
    <property type="term" value="C:cytoplasm"/>
    <property type="evidence" value="ECO:0007669"/>
    <property type="project" value="TreeGrafter"/>
</dbReference>
<feature type="domain" description="Helicase C-terminal" evidence="14">
    <location>
        <begin position="218"/>
        <end position="364"/>
    </location>
</feature>
<dbReference type="NCBIfam" id="TIGR00614">
    <property type="entry name" value="recQ_fam"/>
    <property type="match status" value="1"/>
</dbReference>
<dbReference type="GO" id="GO:0003677">
    <property type="term" value="F:DNA binding"/>
    <property type="evidence" value="ECO:0007669"/>
    <property type="project" value="UniProtKB-KW"/>
</dbReference>
<dbReference type="InterPro" id="IPR036388">
    <property type="entry name" value="WH-like_DNA-bd_sf"/>
</dbReference>
<evidence type="ECO:0000313" key="15">
    <source>
        <dbReference type="EMBL" id="BDW93867.1"/>
    </source>
</evidence>
<dbReference type="GO" id="GO:0030894">
    <property type="term" value="C:replisome"/>
    <property type="evidence" value="ECO:0007669"/>
    <property type="project" value="TreeGrafter"/>
</dbReference>
<dbReference type="Pfam" id="PF16124">
    <property type="entry name" value="RecQ_Zn_bind"/>
    <property type="match status" value="1"/>
</dbReference>
<protein>
    <recommendedName>
        <fullName evidence="11">ATP-dependent DNA helicase RecQ</fullName>
        <ecNumber evidence="10">5.6.2.4</ecNumber>
    </recommendedName>
    <alternativeName>
        <fullName evidence="12">DNA 3'-5' helicase RecQ</fullName>
    </alternativeName>
</protein>
<keyword evidence="5 15" id="KW-0347">Helicase</keyword>
<evidence type="ECO:0000256" key="12">
    <source>
        <dbReference type="ARBA" id="ARBA00044550"/>
    </source>
</evidence>
<reference evidence="15 16" key="1">
    <citation type="submission" date="2023-01" db="EMBL/GenBank/DDBJ databases">
        <title>Complete genome sequence of Muricauda aquimarina strain IFOP_LL357.</title>
        <authorList>
            <person name="Gajardo G."/>
            <person name="Ueki S."/>
            <person name="Maruyama F."/>
        </authorList>
    </citation>
    <scope>NUCLEOTIDE SEQUENCE [LARGE SCALE GENOMIC DNA]</scope>
    <source>
        <strain evidence="15 16">IFOP_LL357</strain>
    </source>
</reference>
<dbReference type="SUPFAM" id="SSF52540">
    <property type="entry name" value="P-loop containing nucleoside triphosphate hydrolases"/>
    <property type="match status" value="1"/>
</dbReference>
<dbReference type="EMBL" id="AP027268">
    <property type="protein sequence ID" value="BDW93867.1"/>
    <property type="molecule type" value="Genomic_DNA"/>
</dbReference>
<evidence type="ECO:0000256" key="11">
    <source>
        <dbReference type="ARBA" id="ARBA00044535"/>
    </source>
</evidence>
<dbReference type="InterPro" id="IPR014001">
    <property type="entry name" value="Helicase_ATP-bd"/>
</dbReference>
<dbReference type="EC" id="5.6.2.4" evidence="10"/>
<gene>
    <name evidence="15" type="primary">recQ2</name>
    <name evidence="15" type="ORF">MACH07_26990</name>
</gene>
<dbReference type="InterPro" id="IPR027417">
    <property type="entry name" value="P-loop_NTPase"/>
</dbReference>
<evidence type="ECO:0000256" key="4">
    <source>
        <dbReference type="ARBA" id="ARBA00022801"/>
    </source>
</evidence>
<evidence type="ECO:0000313" key="16">
    <source>
        <dbReference type="Proteomes" id="UP001330184"/>
    </source>
</evidence>
<comment type="catalytic activity">
    <reaction evidence="9">
        <text>Couples ATP hydrolysis with the unwinding of duplex DNA by translocating in the 3'-5' direction.</text>
        <dbReference type="EC" id="5.6.2.4"/>
    </reaction>
</comment>
<keyword evidence="4" id="KW-0378">Hydrolase</keyword>
<dbReference type="GO" id="GO:0006310">
    <property type="term" value="P:DNA recombination"/>
    <property type="evidence" value="ECO:0007669"/>
    <property type="project" value="InterPro"/>
</dbReference>
<keyword evidence="16" id="KW-1185">Reference proteome</keyword>
<evidence type="ECO:0000256" key="5">
    <source>
        <dbReference type="ARBA" id="ARBA00022806"/>
    </source>
</evidence>
<dbReference type="PANTHER" id="PTHR13710">
    <property type="entry name" value="DNA HELICASE RECQ FAMILY MEMBER"/>
    <property type="match status" value="1"/>
</dbReference>
<evidence type="ECO:0000256" key="6">
    <source>
        <dbReference type="ARBA" id="ARBA00022840"/>
    </source>
</evidence>
<dbReference type="InterPro" id="IPR001650">
    <property type="entry name" value="Helicase_C-like"/>
</dbReference>
<dbReference type="Proteomes" id="UP001330184">
    <property type="component" value="Chromosome"/>
</dbReference>
<keyword evidence="3" id="KW-0547">Nucleotide-binding</keyword>
<organism evidence="15 16">
    <name type="scientific">Flagellimonas marinaquae</name>
    <dbReference type="NCBI Taxonomy" id="254955"/>
    <lineage>
        <taxon>Bacteria</taxon>
        <taxon>Pseudomonadati</taxon>
        <taxon>Bacteroidota</taxon>
        <taxon>Flavobacteriia</taxon>
        <taxon>Flavobacteriales</taxon>
        <taxon>Flavobacteriaceae</taxon>
        <taxon>Flagellimonas</taxon>
    </lineage>
</organism>